<sequence>MPVLSVLVSNGIPRYFCRPSFRMGKGEGEGVSADLSAVSKYVLSQLRYIVKL</sequence>
<dbReference type="AlphaFoldDB" id="A0A516TJJ5"/>
<evidence type="ECO:0000313" key="2">
    <source>
        <dbReference type="Proteomes" id="UP000315925"/>
    </source>
</evidence>
<accession>A0A516TJJ5</accession>
<gene>
    <name evidence="1" type="ORF">kam1_160</name>
</gene>
<evidence type="ECO:0000313" key="1">
    <source>
        <dbReference type="EMBL" id="QDQ41417.1"/>
    </source>
</evidence>
<proteinExistence type="predicted"/>
<dbReference type="Proteomes" id="UP000315925">
    <property type="component" value="Chromosome"/>
</dbReference>
<organism evidence="1 2">
    <name type="scientific">Methylacidiphilum kamchatkense Kam1</name>
    <dbReference type="NCBI Taxonomy" id="1202785"/>
    <lineage>
        <taxon>Bacteria</taxon>
        <taxon>Pseudomonadati</taxon>
        <taxon>Verrucomicrobiota</taxon>
        <taxon>Methylacidiphilae</taxon>
        <taxon>Methylacidiphilales</taxon>
        <taxon>Methylacidiphilaceae</taxon>
        <taxon>Methylacidiphilum (ex Ratnadevi et al. 2023)</taxon>
    </lineage>
</organism>
<dbReference type="EMBL" id="CP037899">
    <property type="protein sequence ID" value="QDQ41417.1"/>
    <property type="molecule type" value="Genomic_DNA"/>
</dbReference>
<reference evidence="2" key="1">
    <citation type="submission" date="2019-03" db="EMBL/GenBank/DDBJ databases">
        <title>Complete genome of Methylacidiphilum kamchatkense Kam1.</title>
        <authorList>
            <person name="Kruse T."/>
            <person name="Murarilal Ratnadevi C."/>
            <person name="Erikstad H.-A."/>
            <person name="Birkeland N.-K."/>
        </authorList>
    </citation>
    <scope>NUCLEOTIDE SEQUENCE [LARGE SCALE GENOMIC DNA]</scope>
    <source>
        <strain evidence="2">kam1</strain>
    </source>
</reference>
<protein>
    <submittedName>
        <fullName evidence="1">Uncharacterized protein</fullName>
    </submittedName>
</protein>
<name>A0A516TJJ5_9BACT</name>
<dbReference type="KEGG" id="mkc:kam1_160"/>